<keyword evidence="6" id="KW-0539">Nucleus</keyword>
<dbReference type="OMA" id="QVENTHA"/>
<evidence type="ECO:0000256" key="5">
    <source>
        <dbReference type="ARBA" id="ARBA00022833"/>
    </source>
</evidence>
<evidence type="ECO:0000256" key="6">
    <source>
        <dbReference type="ARBA" id="ARBA00023242"/>
    </source>
</evidence>
<protein>
    <recommendedName>
        <fullName evidence="9">C2H2-type domain-containing protein</fullName>
    </recommendedName>
</protein>
<dbReference type="InterPro" id="IPR013087">
    <property type="entry name" value="Znf_C2H2_type"/>
</dbReference>
<evidence type="ECO:0000256" key="4">
    <source>
        <dbReference type="ARBA" id="ARBA00022771"/>
    </source>
</evidence>
<dbReference type="STRING" id="1344416.A0A139A1T8"/>
<feature type="domain" description="C2H2-type" evidence="9">
    <location>
        <begin position="49"/>
        <end position="77"/>
    </location>
</feature>
<feature type="compositionally biased region" description="Polar residues" evidence="8">
    <location>
        <begin position="109"/>
        <end position="120"/>
    </location>
</feature>
<evidence type="ECO:0000313" key="11">
    <source>
        <dbReference type="Proteomes" id="UP000070544"/>
    </source>
</evidence>
<feature type="region of interest" description="Disordered" evidence="8">
    <location>
        <begin position="109"/>
        <end position="135"/>
    </location>
</feature>
<evidence type="ECO:0000256" key="3">
    <source>
        <dbReference type="ARBA" id="ARBA00022737"/>
    </source>
</evidence>
<dbReference type="SMART" id="SM00355">
    <property type="entry name" value="ZnF_C2H2"/>
    <property type="match status" value="2"/>
</dbReference>
<evidence type="ECO:0000256" key="7">
    <source>
        <dbReference type="PROSITE-ProRule" id="PRU00042"/>
    </source>
</evidence>
<dbReference type="GO" id="GO:0005634">
    <property type="term" value="C:nucleus"/>
    <property type="evidence" value="ECO:0007669"/>
    <property type="project" value="UniProtKB-SubCell"/>
</dbReference>
<dbReference type="PROSITE" id="PS50157">
    <property type="entry name" value="ZINC_FINGER_C2H2_2"/>
    <property type="match status" value="2"/>
</dbReference>
<feature type="region of interest" description="Disordered" evidence="8">
    <location>
        <begin position="309"/>
        <end position="344"/>
    </location>
</feature>
<keyword evidence="2" id="KW-0479">Metal-binding</keyword>
<keyword evidence="4 7" id="KW-0863">Zinc-finger</keyword>
<dbReference type="PROSITE" id="PS00028">
    <property type="entry name" value="ZINC_FINGER_C2H2_1"/>
    <property type="match status" value="1"/>
</dbReference>
<dbReference type="GO" id="GO:0008270">
    <property type="term" value="F:zinc ion binding"/>
    <property type="evidence" value="ECO:0007669"/>
    <property type="project" value="UniProtKB-KW"/>
</dbReference>
<dbReference type="PANTHER" id="PTHR24394:SF29">
    <property type="entry name" value="MYONEURIN"/>
    <property type="match status" value="1"/>
</dbReference>
<keyword evidence="5" id="KW-0862">Zinc</keyword>
<organism evidence="10 11">
    <name type="scientific">Gonapodya prolifera (strain JEL478)</name>
    <name type="common">Monoblepharis prolifera</name>
    <dbReference type="NCBI Taxonomy" id="1344416"/>
    <lineage>
        <taxon>Eukaryota</taxon>
        <taxon>Fungi</taxon>
        <taxon>Fungi incertae sedis</taxon>
        <taxon>Chytridiomycota</taxon>
        <taxon>Chytridiomycota incertae sedis</taxon>
        <taxon>Monoblepharidomycetes</taxon>
        <taxon>Monoblepharidales</taxon>
        <taxon>Gonapodyaceae</taxon>
        <taxon>Gonapodya</taxon>
    </lineage>
</organism>
<dbReference type="InterPro" id="IPR036236">
    <property type="entry name" value="Znf_C2H2_sf"/>
</dbReference>
<keyword evidence="11" id="KW-1185">Reference proteome</keyword>
<accession>A0A139A1T8</accession>
<dbReference type="PANTHER" id="PTHR24394">
    <property type="entry name" value="ZINC FINGER PROTEIN"/>
    <property type="match status" value="1"/>
</dbReference>
<dbReference type="Gene3D" id="3.30.160.60">
    <property type="entry name" value="Classic Zinc Finger"/>
    <property type="match status" value="2"/>
</dbReference>
<dbReference type="Pfam" id="PF00096">
    <property type="entry name" value="zf-C2H2"/>
    <property type="match status" value="1"/>
</dbReference>
<dbReference type="SUPFAM" id="SSF57667">
    <property type="entry name" value="beta-beta-alpha zinc fingers"/>
    <property type="match status" value="1"/>
</dbReference>
<name>A0A139A1T8_GONPJ</name>
<evidence type="ECO:0000256" key="2">
    <source>
        <dbReference type="ARBA" id="ARBA00022723"/>
    </source>
</evidence>
<evidence type="ECO:0000256" key="1">
    <source>
        <dbReference type="ARBA" id="ARBA00004123"/>
    </source>
</evidence>
<gene>
    <name evidence="10" type="ORF">M427DRAFT_61658</name>
</gene>
<comment type="subcellular location">
    <subcellularLocation>
        <location evidence="1">Nucleus</location>
    </subcellularLocation>
</comment>
<keyword evidence="3" id="KW-0677">Repeat</keyword>
<dbReference type="GO" id="GO:0000981">
    <property type="term" value="F:DNA-binding transcription factor activity, RNA polymerase II-specific"/>
    <property type="evidence" value="ECO:0007669"/>
    <property type="project" value="TreeGrafter"/>
</dbReference>
<evidence type="ECO:0000256" key="8">
    <source>
        <dbReference type="SAM" id="MobiDB-lite"/>
    </source>
</evidence>
<dbReference type="AlphaFoldDB" id="A0A139A1T8"/>
<dbReference type="OrthoDB" id="2160997at2759"/>
<evidence type="ECO:0000313" key="10">
    <source>
        <dbReference type="EMBL" id="KXS10711.1"/>
    </source>
</evidence>
<dbReference type="EMBL" id="KQ965816">
    <property type="protein sequence ID" value="KXS10711.1"/>
    <property type="molecule type" value="Genomic_DNA"/>
</dbReference>
<sequence>MDPSEGVPVIEELRDGVSRTFRCSSCGRTAARFAQLLRHAKIHTGAKPHWCNFCQKGFGRRDNLLRHLRSTHSVQVENTHAKGQQETFAAHPYSGINLDLAIRTVQPISKQPRHVSQTRTTPKHSHSQDENIPPPIVASEANYLDMSAAAHGSSHLPLAAHETSLQLDPYITAPLDVGTTSATVTASMYSNAGPVPAYVAQTSYQTLASQFAQRGLYPGTYLAAHPTATDSPHLIPLAAEATSYPSTLSHLTWVPNQHTYPIHQFSYPQYHTAAKFPLISHTAVTYSPSGLAPTELQCEHQQFSYETQLRSASGSGAGSTGLSGKEVADLRLPPLHMDEPHTVA</sequence>
<evidence type="ECO:0000259" key="9">
    <source>
        <dbReference type="PROSITE" id="PS50157"/>
    </source>
</evidence>
<proteinExistence type="predicted"/>
<reference evidence="10 11" key="1">
    <citation type="journal article" date="2015" name="Genome Biol. Evol.">
        <title>Phylogenomic analyses indicate that early fungi evolved digesting cell walls of algal ancestors of land plants.</title>
        <authorList>
            <person name="Chang Y."/>
            <person name="Wang S."/>
            <person name="Sekimoto S."/>
            <person name="Aerts A.L."/>
            <person name="Choi C."/>
            <person name="Clum A."/>
            <person name="LaButti K.M."/>
            <person name="Lindquist E.A."/>
            <person name="Yee Ngan C."/>
            <person name="Ohm R.A."/>
            <person name="Salamov A.A."/>
            <person name="Grigoriev I.V."/>
            <person name="Spatafora J.W."/>
            <person name="Berbee M.L."/>
        </authorList>
    </citation>
    <scope>NUCLEOTIDE SEQUENCE [LARGE SCALE GENOMIC DNA]</scope>
    <source>
        <strain evidence="10 11">JEL478</strain>
    </source>
</reference>
<feature type="domain" description="C2H2-type" evidence="9">
    <location>
        <begin position="21"/>
        <end position="48"/>
    </location>
</feature>
<dbReference type="Proteomes" id="UP000070544">
    <property type="component" value="Unassembled WGS sequence"/>
</dbReference>